<dbReference type="RefSeq" id="XP_067803382.1">
    <property type="nucleotide sequence ID" value="XM_067946818.1"/>
</dbReference>
<sequence>MAGVRKGKHQANLDSLDNPKVVVQHSSSPDVNWQYTFRDCGTQTSGLPSSKSLLKAENEFQKVLENALLAQKSELLLDLKTLLLTGFANLIRLKIRSGVFVAFVMIRLFERRSKRLYNSVKLLSRILQRKFNTSYRNAFTCLQRNKGERFDWQNFASIQINRILTSSIRRVQVSAFLLLALKKSKKVSFKPKATNNRELVGKNIANLAIQNLQSRKGKKSLVSEAPVKTFVKVQKRPDIQVNSNLVSQLDFFTQEPYLLYGQIQHENYYK</sequence>
<dbReference type="GeneID" id="94336085"/>
<comment type="caution">
    <text evidence="1">The sequence shown here is derived from an EMBL/GenBank/DDBJ whole genome shotgun (WGS) entry which is preliminary data.</text>
</comment>
<keyword evidence="3" id="KW-1185">Reference proteome</keyword>
<evidence type="ECO:0000313" key="1">
    <source>
        <dbReference type="EMBL" id="KAK2194523.1"/>
    </source>
</evidence>
<proteinExistence type="predicted"/>
<accession>A0AAD9PGV6</accession>
<evidence type="ECO:0000313" key="2">
    <source>
        <dbReference type="EMBL" id="KAK2196540.1"/>
    </source>
</evidence>
<name>A0AAD9PGV6_9APIC</name>
<dbReference type="KEGG" id="bdw:94336085"/>
<gene>
    <name evidence="2" type="ORF">BdWA1_001787</name>
    <name evidence="1" type="ORF">BdWA1_004013</name>
</gene>
<dbReference type="Proteomes" id="UP001214638">
    <property type="component" value="Unassembled WGS sequence"/>
</dbReference>
<protein>
    <submittedName>
        <fullName evidence="1">Uncharacterized protein</fullName>
    </submittedName>
</protein>
<dbReference type="AlphaFoldDB" id="A0AAD9PGV6"/>
<organism evidence="1 3">
    <name type="scientific">Babesia duncani</name>
    <dbReference type="NCBI Taxonomy" id="323732"/>
    <lineage>
        <taxon>Eukaryota</taxon>
        <taxon>Sar</taxon>
        <taxon>Alveolata</taxon>
        <taxon>Apicomplexa</taxon>
        <taxon>Aconoidasida</taxon>
        <taxon>Piroplasmida</taxon>
        <taxon>Babesiidae</taxon>
        <taxon>Babesia</taxon>
    </lineage>
</organism>
<evidence type="ECO:0000313" key="3">
    <source>
        <dbReference type="Proteomes" id="UP001214638"/>
    </source>
</evidence>
<dbReference type="EMBL" id="JALLKP010000096">
    <property type="protein sequence ID" value="KAK2194523.1"/>
    <property type="molecule type" value="Genomic_DNA"/>
</dbReference>
<dbReference type="EMBL" id="JALLKP010000002">
    <property type="protein sequence ID" value="KAK2196540.1"/>
    <property type="molecule type" value="Genomic_DNA"/>
</dbReference>
<reference evidence="1" key="1">
    <citation type="journal article" date="2023" name="Nat. Microbiol.">
        <title>Babesia duncani multi-omics identifies virulence factors and drug targets.</title>
        <authorList>
            <person name="Singh P."/>
            <person name="Lonardi S."/>
            <person name="Liang Q."/>
            <person name="Vydyam P."/>
            <person name="Khabirova E."/>
            <person name="Fang T."/>
            <person name="Gihaz S."/>
            <person name="Thekkiniath J."/>
            <person name="Munshi M."/>
            <person name="Abel S."/>
            <person name="Ciampossin L."/>
            <person name="Batugedara G."/>
            <person name="Gupta M."/>
            <person name="Lu X.M."/>
            <person name="Lenz T."/>
            <person name="Chakravarty S."/>
            <person name="Cornillot E."/>
            <person name="Hu Y."/>
            <person name="Ma W."/>
            <person name="Gonzalez L.M."/>
            <person name="Sanchez S."/>
            <person name="Estrada K."/>
            <person name="Sanchez-Flores A."/>
            <person name="Montero E."/>
            <person name="Harb O.S."/>
            <person name="Le Roch K.G."/>
            <person name="Mamoun C.B."/>
        </authorList>
    </citation>
    <scope>NUCLEOTIDE SEQUENCE</scope>
    <source>
        <strain evidence="1">WA1</strain>
    </source>
</reference>